<evidence type="ECO:0000259" key="2">
    <source>
        <dbReference type="SMART" id="SM00672"/>
    </source>
</evidence>
<dbReference type="OrthoDB" id="541052at2759"/>
<proteinExistence type="predicted"/>
<dbReference type="Proteomes" id="UP000039046">
    <property type="component" value="Unassembled WGS sequence"/>
</dbReference>
<dbReference type="EMBL" id="CDHN01000003">
    <property type="protein sequence ID" value="CEJ89664.1"/>
    <property type="molecule type" value="Genomic_DNA"/>
</dbReference>
<keyword evidence="1" id="KW-0472">Membrane</keyword>
<gene>
    <name evidence="3" type="ORF">VHEMI05492</name>
</gene>
<dbReference type="PANTHER" id="PTHR12203:SF22">
    <property type="entry name" value="CAPSULE ASSOCIATED PROTEIN"/>
    <property type="match status" value="1"/>
</dbReference>
<keyword evidence="1" id="KW-1133">Transmembrane helix</keyword>
<evidence type="ECO:0000313" key="4">
    <source>
        <dbReference type="Proteomes" id="UP000039046"/>
    </source>
</evidence>
<dbReference type="AlphaFoldDB" id="A0A0A1T4F6"/>
<reference evidence="3 4" key="1">
    <citation type="journal article" date="2015" name="Genome Announc.">
        <title>Draft Genome Sequence and Gene Annotation of the Entomopathogenic Fungus Verticillium hemipterigenum.</title>
        <authorList>
            <person name="Horn F."/>
            <person name="Habel A."/>
            <person name="Scharf D.H."/>
            <person name="Dworschak J."/>
            <person name="Brakhage A.A."/>
            <person name="Guthke R."/>
            <person name="Hertweck C."/>
            <person name="Linde J."/>
        </authorList>
    </citation>
    <scope>NUCLEOTIDE SEQUENCE [LARGE SCALE GENOMIC DNA]</scope>
</reference>
<dbReference type="HOGENOM" id="CLU_005027_4_2_1"/>
<dbReference type="InterPro" id="IPR006598">
    <property type="entry name" value="CAP10"/>
</dbReference>
<evidence type="ECO:0000313" key="3">
    <source>
        <dbReference type="EMBL" id="CEJ89664.1"/>
    </source>
</evidence>
<dbReference type="InterPro" id="IPR051091">
    <property type="entry name" value="O-Glucosyltr/Glycosyltrsf_90"/>
</dbReference>
<evidence type="ECO:0000256" key="1">
    <source>
        <dbReference type="SAM" id="Phobius"/>
    </source>
</evidence>
<feature type="domain" description="Glycosyl transferase CAP10" evidence="2">
    <location>
        <begin position="300"/>
        <end position="585"/>
    </location>
</feature>
<sequence length="603" mass="69099">MARLPTFLMPVYAPLWTHRLQRALIVLLIIGFLYTTNYVILSSSPGWNTNPRGQMSIATNHPIAKLVAQAQKEHEALLAKQPFDVKTAAANYRRVRGRHPPPGFDKWVQAALSSESPIVEEYFDRIYKDIAPYWALDADVLAHRSHAWEFRVRVRNGTATPIGKTPVNWVEHWHSGVEKFAMHLPDLDMPVNDMDESRIILPYEKVDEYVAQELKMRKLIDNAKVTTEFKGRAELDKTSPEPYQPAWIADARYFWDTAVVGCSPTTPAYKLPFDMPEQAVIPTNYSPRYTQRGFVKNWTLATDMCEQPHLRYLHGSLIEPVSMKTTKELIPLFGGSKLTVNNEILLPGAKYLTEEPMYTSGGNHGSTWKAKVTQLVWRGVDSGGRAKPNGWFGFQRHRLNKMFNATTVKEMEQSGMQSKTFSMPPQSIYHNPRVDSGHLSEWISKLSDTGFVELCGDGDCPFLHEEYKIVEKMDMADQFNRKFLPDVDGNSFSARFRTFLESTSLPIKATIYAEWHDDRLVPWLHFVPMDNTFQDIYNILDFFSDGDGPGDKAAEFIATAGKKWAETALRQQDMQLYMWRLLLEWARVCDPNRETLGYIDDLK</sequence>
<accession>A0A0A1T4F6</accession>
<dbReference type="SMART" id="SM00672">
    <property type="entry name" value="CAP10"/>
    <property type="match status" value="1"/>
</dbReference>
<feature type="transmembrane region" description="Helical" evidence="1">
    <location>
        <begin position="20"/>
        <end position="41"/>
    </location>
</feature>
<organism evidence="3 4">
    <name type="scientific">[Torrubiella] hemipterigena</name>
    <dbReference type="NCBI Taxonomy" id="1531966"/>
    <lineage>
        <taxon>Eukaryota</taxon>
        <taxon>Fungi</taxon>
        <taxon>Dikarya</taxon>
        <taxon>Ascomycota</taxon>
        <taxon>Pezizomycotina</taxon>
        <taxon>Sordariomycetes</taxon>
        <taxon>Hypocreomycetidae</taxon>
        <taxon>Hypocreales</taxon>
        <taxon>Clavicipitaceae</taxon>
        <taxon>Clavicipitaceae incertae sedis</taxon>
        <taxon>'Torrubiella' clade</taxon>
    </lineage>
</organism>
<keyword evidence="1" id="KW-0812">Transmembrane</keyword>
<dbReference type="PANTHER" id="PTHR12203">
    <property type="entry name" value="KDEL LYS-ASP-GLU-LEU CONTAINING - RELATED"/>
    <property type="match status" value="1"/>
</dbReference>
<dbReference type="Pfam" id="PF05686">
    <property type="entry name" value="Glyco_transf_90"/>
    <property type="match status" value="1"/>
</dbReference>
<protein>
    <recommendedName>
        <fullName evidence="2">Glycosyl transferase CAP10 domain-containing protein</fullName>
    </recommendedName>
</protein>
<keyword evidence="4" id="KW-1185">Reference proteome</keyword>
<name>A0A0A1T4F6_9HYPO</name>